<dbReference type="Gene3D" id="3.90.1680.10">
    <property type="entry name" value="SOS response associated peptidase-like"/>
    <property type="match status" value="1"/>
</dbReference>
<dbReference type="GO" id="GO:0003697">
    <property type="term" value="F:single-stranded DNA binding"/>
    <property type="evidence" value="ECO:0007669"/>
    <property type="project" value="InterPro"/>
</dbReference>
<evidence type="ECO:0000256" key="5">
    <source>
        <dbReference type="ARBA" id="ARBA00023124"/>
    </source>
</evidence>
<reference evidence="9 10" key="1">
    <citation type="submission" date="2023-10" db="EMBL/GenBank/DDBJ databases">
        <title>Rubellicoccus peritrichatus gen. nov., sp. nov., isolated from an algae of coral reef tank.</title>
        <authorList>
            <person name="Luo J."/>
        </authorList>
    </citation>
    <scope>NUCLEOTIDE SEQUENCE [LARGE SCALE GENOMIC DNA]</scope>
    <source>
        <strain evidence="9 10">CR14</strain>
    </source>
</reference>
<dbReference type="EMBL" id="CP136920">
    <property type="protein sequence ID" value="WOO39868.1"/>
    <property type="molecule type" value="Genomic_DNA"/>
</dbReference>
<evidence type="ECO:0000256" key="3">
    <source>
        <dbReference type="ARBA" id="ARBA00022763"/>
    </source>
</evidence>
<keyword evidence="7" id="KW-0456">Lyase</keyword>
<dbReference type="Proteomes" id="UP001304300">
    <property type="component" value="Chromosome"/>
</dbReference>
<keyword evidence="6" id="KW-0238">DNA-binding</keyword>
<gene>
    <name evidence="9" type="ORF">RZN69_14680</name>
</gene>
<organism evidence="9 10">
    <name type="scientific">Rubellicoccus peritrichatus</name>
    <dbReference type="NCBI Taxonomy" id="3080537"/>
    <lineage>
        <taxon>Bacteria</taxon>
        <taxon>Pseudomonadati</taxon>
        <taxon>Verrucomicrobiota</taxon>
        <taxon>Opitutia</taxon>
        <taxon>Puniceicoccales</taxon>
        <taxon>Cerasicoccaceae</taxon>
        <taxon>Rubellicoccus</taxon>
    </lineage>
</organism>
<evidence type="ECO:0000313" key="9">
    <source>
        <dbReference type="EMBL" id="WOO39868.1"/>
    </source>
</evidence>
<dbReference type="KEGG" id="puo:RZN69_14680"/>
<evidence type="ECO:0000256" key="4">
    <source>
        <dbReference type="ARBA" id="ARBA00022801"/>
    </source>
</evidence>
<dbReference type="GO" id="GO:0016829">
    <property type="term" value="F:lyase activity"/>
    <property type="evidence" value="ECO:0007669"/>
    <property type="project" value="UniProtKB-KW"/>
</dbReference>
<name>A0AAQ3LAE3_9BACT</name>
<dbReference type="InterPro" id="IPR036590">
    <property type="entry name" value="SRAP-like"/>
</dbReference>
<dbReference type="PANTHER" id="PTHR13604:SF0">
    <property type="entry name" value="ABASIC SITE PROCESSING PROTEIN HMCES"/>
    <property type="match status" value="1"/>
</dbReference>
<sequence length="235" mass="27124">MCGRFTMTAKQRKLFEKFLARNMPELIARYNIVPSQPVLTVREEPESKQRQAAICTWGLVPFWSKDPNISRSLNNARSESAAFKPAFKGPMRHHRCLIPANGFYEWKRTGNQKLPHYFQRPEGELFAIAGLWDHWGSPDGSEIESCTILTTTPNKEMASVHHRMPVIIEEVEFDRWLSTETQRASDVEDLLRPAPDGFFERYPVTDLVNNARNDGPELMQRADIQPEFEQGELFT</sequence>
<dbReference type="AlphaFoldDB" id="A0AAQ3LAE3"/>
<dbReference type="GO" id="GO:0106300">
    <property type="term" value="P:protein-DNA covalent cross-linking repair"/>
    <property type="evidence" value="ECO:0007669"/>
    <property type="project" value="InterPro"/>
</dbReference>
<evidence type="ECO:0000256" key="1">
    <source>
        <dbReference type="ARBA" id="ARBA00008136"/>
    </source>
</evidence>
<dbReference type="InterPro" id="IPR003738">
    <property type="entry name" value="SRAP"/>
</dbReference>
<proteinExistence type="inferred from homology"/>
<evidence type="ECO:0000256" key="8">
    <source>
        <dbReference type="RuleBase" id="RU364100"/>
    </source>
</evidence>
<evidence type="ECO:0000256" key="6">
    <source>
        <dbReference type="ARBA" id="ARBA00023125"/>
    </source>
</evidence>
<keyword evidence="2 8" id="KW-0645">Protease</keyword>
<accession>A0AAQ3LAE3</accession>
<dbReference type="EC" id="3.4.-.-" evidence="8"/>
<keyword evidence="4 8" id="KW-0378">Hydrolase</keyword>
<dbReference type="RefSeq" id="WP_317831907.1">
    <property type="nucleotide sequence ID" value="NZ_CP136920.1"/>
</dbReference>
<dbReference type="Pfam" id="PF02586">
    <property type="entry name" value="SRAP"/>
    <property type="match status" value="1"/>
</dbReference>
<protein>
    <recommendedName>
        <fullName evidence="8">Abasic site processing protein</fullName>
        <ecNumber evidence="8">3.4.-.-</ecNumber>
    </recommendedName>
</protein>
<evidence type="ECO:0000256" key="7">
    <source>
        <dbReference type="ARBA" id="ARBA00023239"/>
    </source>
</evidence>
<keyword evidence="5" id="KW-0190">Covalent protein-DNA linkage</keyword>
<keyword evidence="10" id="KW-1185">Reference proteome</keyword>
<dbReference type="SUPFAM" id="SSF143081">
    <property type="entry name" value="BB1717-like"/>
    <property type="match status" value="1"/>
</dbReference>
<keyword evidence="3" id="KW-0227">DNA damage</keyword>
<evidence type="ECO:0000256" key="2">
    <source>
        <dbReference type="ARBA" id="ARBA00022670"/>
    </source>
</evidence>
<dbReference type="GO" id="GO:0006508">
    <property type="term" value="P:proteolysis"/>
    <property type="evidence" value="ECO:0007669"/>
    <property type="project" value="UniProtKB-KW"/>
</dbReference>
<dbReference type="GO" id="GO:0008233">
    <property type="term" value="F:peptidase activity"/>
    <property type="evidence" value="ECO:0007669"/>
    <property type="project" value="UniProtKB-KW"/>
</dbReference>
<dbReference type="PANTHER" id="PTHR13604">
    <property type="entry name" value="DC12-RELATED"/>
    <property type="match status" value="1"/>
</dbReference>
<evidence type="ECO:0000313" key="10">
    <source>
        <dbReference type="Proteomes" id="UP001304300"/>
    </source>
</evidence>
<comment type="similarity">
    <text evidence="1 8">Belongs to the SOS response-associated peptidase family.</text>
</comment>